<evidence type="ECO:0000256" key="15">
    <source>
        <dbReference type="ARBA" id="ARBA00023288"/>
    </source>
</evidence>
<dbReference type="AlphaFoldDB" id="A0A1V6T0V1"/>
<sequence>MGFSKTFAATAVLSTLISNALALNVDSKTNVAVYYGQGANQPRLSHFCQESSVDIINIGFINVFPEAVGDWPGSNFGNQCDGNVYENTELLSGCHQIWEDIPVCKELGKTVMLSLGGETAYQTIASDEVAEWFADFLWYSFGPPGQNSSFPRPFQDNQVDGFDFDIEHDGGYGYATMIRRLRSHFADFPDETFYISGAPQCQLPDAQLSDAISNSEFDFIWVQWYNTAGCSAMNFVDGTGLFNFAQWSEVIKHSANPNAKLFVGLPASESAAVDGFYLTPAEVYPLVDIYMNLYPDLFGGIMLWEATASDNNVINGHDYAQHMKHILHKCDPSPPQTSTSTVFVTPTPTPTSSTPSSSAVHTSSSSSQTASSQSSSSIASSSSSLSSSVDSTTAPPHSSTPVVSSSSVTGSSTTPIASSSVSSTSSASSHGISSSTPVASGSSSVKPTVTPSETPSSSGSGTTTQSGTSSSPASHTSSSAGHSSSSTPVKLTHTASETVRTSTTPIVSTSSSSTESSSTESTSTNNVDSSSSSISRVPSRTPITRTPVSSSPSATGTHASSTRRPLTTDSSSKTTTDSAAASSSSSSSTGSSENSSNGGNVSTGKPAPSGSESSTASHSANNGGESTTSTLSTGGSTATGAESSTGVQPTGNGSNSGTASVVTASPSVTSIATTTKAPTVTTIIVTSYTDICPTGFTTITTTITTTFCPEATATAGVTNHPSRPASTTPSIPEGWTTTVKVCDNCAPTPTTVTLTLPNPTETAVPSLETSAIDIVTKTWTTTVTFCKHCGVTGSLITKTVPYTPAISTATAVETPGTAETPGTVETPGSPSGQGDVTIPVEVPRPTAGNTQVVVPSHRPSSSWVHVSGGIHSPTHTPTFKVHASTTSTVQNSAPTGNAGDVSPTFNAAGSRSSLMNLFGISIAAVFSLCILI</sequence>
<evidence type="ECO:0000256" key="8">
    <source>
        <dbReference type="ARBA" id="ARBA00022669"/>
    </source>
</evidence>
<dbReference type="InterPro" id="IPR001579">
    <property type="entry name" value="Glyco_hydro_18_chit_AS"/>
</dbReference>
<evidence type="ECO:0000256" key="9">
    <source>
        <dbReference type="ARBA" id="ARBA00022729"/>
    </source>
</evidence>
<comment type="similarity">
    <text evidence="19">Belongs to the glycosyl hydrolase 18 family. Chitinase class III subfamily.</text>
</comment>
<evidence type="ECO:0000256" key="21">
    <source>
        <dbReference type="SAM" id="MobiDB-lite"/>
    </source>
</evidence>
<evidence type="ECO:0000256" key="6">
    <source>
        <dbReference type="ARBA" id="ARBA00022512"/>
    </source>
</evidence>
<dbReference type="Gene3D" id="3.20.20.80">
    <property type="entry name" value="Glycosidases"/>
    <property type="match status" value="1"/>
</dbReference>
<evidence type="ECO:0000256" key="16">
    <source>
        <dbReference type="ARBA" id="ARBA00023295"/>
    </source>
</evidence>
<dbReference type="GO" id="GO:0005576">
    <property type="term" value="C:extracellular region"/>
    <property type="evidence" value="ECO:0007669"/>
    <property type="project" value="TreeGrafter"/>
</dbReference>
<feature type="compositionally biased region" description="Low complexity" evidence="21">
    <location>
        <begin position="336"/>
        <end position="488"/>
    </location>
</feature>
<evidence type="ECO:0000256" key="17">
    <source>
        <dbReference type="ARBA" id="ARBA00023326"/>
    </source>
</evidence>
<dbReference type="EC" id="3.2.1.14" evidence="4"/>
<feature type="region of interest" description="Disordered" evidence="21">
    <location>
        <begin position="811"/>
        <end position="836"/>
    </location>
</feature>
<keyword evidence="12" id="KW-0472">Membrane</keyword>
<evidence type="ECO:0000256" key="4">
    <source>
        <dbReference type="ARBA" id="ARBA00012729"/>
    </source>
</evidence>
<evidence type="ECO:0000256" key="1">
    <source>
        <dbReference type="ARBA" id="ARBA00000822"/>
    </source>
</evidence>
<evidence type="ECO:0000313" key="25">
    <source>
        <dbReference type="Proteomes" id="UP000191285"/>
    </source>
</evidence>
<keyword evidence="16 20" id="KW-0326">Glycosidase</keyword>
<evidence type="ECO:0000256" key="20">
    <source>
        <dbReference type="RuleBase" id="RU000489"/>
    </source>
</evidence>
<dbReference type="Proteomes" id="UP000191285">
    <property type="component" value="Unassembled WGS sequence"/>
</dbReference>
<dbReference type="STRING" id="303698.A0A1V6T0V1"/>
<gene>
    <name evidence="24" type="ORF">PENSTE_c015G03460</name>
</gene>
<dbReference type="EMBL" id="MLKD01000015">
    <property type="protein sequence ID" value="OQE19570.1"/>
    <property type="molecule type" value="Genomic_DNA"/>
</dbReference>
<evidence type="ECO:0000256" key="7">
    <source>
        <dbReference type="ARBA" id="ARBA00022622"/>
    </source>
</evidence>
<dbReference type="InterPro" id="IPR050542">
    <property type="entry name" value="Glycosyl_Hydrlase18_Chitinase"/>
</dbReference>
<keyword evidence="6" id="KW-0964">Secreted</keyword>
<evidence type="ECO:0000256" key="10">
    <source>
        <dbReference type="ARBA" id="ARBA00022801"/>
    </source>
</evidence>
<dbReference type="GO" id="GO:0006032">
    <property type="term" value="P:chitin catabolic process"/>
    <property type="evidence" value="ECO:0007669"/>
    <property type="project" value="UniProtKB-KW"/>
</dbReference>
<keyword evidence="9 22" id="KW-0732">Signal</keyword>
<protein>
    <recommendedName>
        <fullName evidence="4">chitinase</fullName>
        <ecNumber evidence="4">3.2.1.14</ecNumber>
    </recommendedName>
</protein>
<comment type="catalytic activity">
    <reaction evidence="1">
        <text>Random endo-hydrolysis of N-acetyl-beta-D-glucosaminide (1-&gt;4)-beta-linkages in chitin and chitodextrins.</text>
        <dbReference type="EC" id="3.2.1.14"/>
    </reaction>
</comment>
<evidence type="ECO:0000256" key="22">
    <source>
        <dbReference type="SAM" id="SignalP"/>
    </source>
</evidence>
<comment type="caution">
    <text evidence="24">The sequence shown here is derived from an EMBL/GenBank/DDBJ whole genome shotgun (WGS) entry which is preliminary data.</text>
</comment>
<reference evidence="25" key="1">
    <citation type="journal article" date="2017" name="Nat. Microbiol.">
        <title>Global analysis of biosynthetic gene clusters reveals vast potential of secondary metabolite production in Penicillium species.</title>
        <authorList>
            <person name="Nielsen J.C."/>
            <person name="Grijseels S."/>
            <person name="Prigent S."/>
            <person name="Ji B."/>
            <person name="Dainat J."/>
            <person name="Nielsen K.F."/>
            <person name="Frisvad J.C."/>
            <person name="Workman M."/>
            <person name="Nielsen J."/>
        </authorList>
    </citation>
    <scope>NUCLEOTIDE SEQUENCE [LARGE SCALE GENOMIC DNA]</scope>
    <source>
        <strain evidence="25">IBT 24891</strain>
    </source>
</reference>
<feature type="region of interest" description="Disordered" evidence="21">
    <location>
        <begin position="330"/>
        <end position="661"/>
    </location>
</feature>
<keyword evidence="13" id="KW-0325">Glycoprotein</keyword>
<keyword evidence="5" id="KW-1003">Cell membrane</keyword>
<dbReference type="OrthoDB" id="6020543at2759"/>
<evidence type="ECO:0000256" key="19">
    <source>
        <dbReference type="ARBA" id="ARBA00025727"/>
    </source>
</evidence>
<dbReference type="FunFam" id="3.20.20.80:FF:000150">
    <property type="entry name" value="Class III chitinase ChiA1"/>
    <property type="match status" value="1"/>
</dbReference>
<dbReference type="PROSITE" id="PS01095">
    <property type="entry name" value="GH18_1"/>
    <property type="match status" value="1"/>
</dbReference>
<evidence type="ECO:0000256" key="13">
    <source>
        <dbReference type="ARBA" id="ARBA00023180"/>
    </source>
</evidence>
<keyword evidence="14" id="KW-0119">Carbohydrate metabolism</keyword>
<organism evidence="24 25">
    <name type="scientific">Penicillium steckii</name>
    <dbReference type="NCBI Taxonomy" id="303698"/>
    <lineage>
        <taxon>Eukaryota</taxon>
        <taxon>Fungi</taxon>
        <taxon>Dikarya</taxon>
        <taxon>Ascomycota</taxon>
        <taxon>Pezizomycotina</taxon>
        <taxon>Eurotiomycetes</taxon>
        <taxon>Eurotiomycetidae</taxon>
        <taxon>Eurotiales</taxon>
        <taxon>Aspergillaceae</taxon>
        <taxon>Penicillium</taxon>
    </lineage>
</organism>
<comment type="subcellular location">
    <subcellularLocation>
        <location evidence="3">Cell membrane</location>
        <topology evidence="3">Lipid-anchor</topology>
        <topology evidence="3">GPI-anchor</topology>
    </subcellularLocation>
    <subcellularLocation>
        <location evidence="2">Secreted</location>
        <location evidence="2">Cell wall</location>
    </subcellularLocation>
</comment>
<keyword evidence="11" id="KW-0146">Chitin degradation</keyword>
<feature type="chain" id="PRO_5013093791" description="chitinase" evidence="22">
    <location>
        <begin position="23"/>
        <end position="932"/>
    </location>
</feature>
<feature type="domain" description="GH18" evidence="23">
    <location>
        <begin position="29"/>
        <end position="330"/>
    </location>
</feature>
<dbReference type="Pfam" id="PF00704">
    <property type="entry name" value="Glyco_hydro_18"/>
    <property type="match status" value="1"/>
</dbReference>
<evidence type="ECO:0000259" key="23">
    <source>
        <dbReference type="PROSITE" id="PS51910"/>
    </source>
</evidence>
<keyword evidence="17" id="KW-0624">Polysaccharide degradation</keyword>
<comment type="function">
    <text evidence="18">GPI-anchored chitinase involved in the degradation of chitin, a component of the cell walls of fungi and exoskeletal elements of some animals (including worms and arthropods). Required to reshape the cell wall at the sites where cell wall remodeling and/or cell wall maturation actively take place such as sites of conidia formation.</text>
</comment>
<evidence type="ECO:0000256" key="18">
    <source>
        <dbReference type="ARBA" id="ARBA00024658"/>
    </source>
</evidence>
<keyword evidence="15" id="KW-0449">Lipoprotein</keyword>
<dbReference type="PROSITE" id="PS51910">
    <property type="entry name" value="GH18_2"/>
    <property type="match status" value="1"/>
</dbReference>
<dbReference type="GO" id="GO:0005886">
    <property type="term" value="C:plasma membrane"/>
    <property type="evidence" value="ECO:0007669"/>
    <property type="project" value="UniProtKB-SubCell"/>
</dbReference>
<evidence type="ECO:0000256" key="12">
    <source>
        <dbReference type="ARBA" id="ARBA00023136"/>
    </source>
</evidence>
<proteinExistence type="inferred from homology"/>
<evidence type="ECO:0000256" key="11">
    <source>
        <dbReference type="ARBA" id="ARBA00023024"/>
    </source>
</evidence>
<dbReference type="PANTHER" id="PTHR45708">
    <property type="entry name" value="ENDOCHITINASE"/>
    <property type="match status" value="1"/>
</dbReference>
<keyword evidence="10 20" id="KW-0378">Hydrolase</keyword>
<dbReference type="SUPFAM" id="SSF51445">
    <property type="entry name" value="(Trans)glycosidases"/>
    <property type="match status" value="1"/>
</dbReference>
<evidence type="ECO:0000313" key="24">
    <source>
        <dbReference type="EMBL" id="OQE19570.1"/>
    </source>
</evidence>
<keyword evidence="8" id="KW-0147">Chitin-binding</keyword>
<dbReference type="GO" id="GO:0008061">
    <property type="term" value="F:chitin binding"/>
    <property type="evidence" value="ECO:0007669"/>
    <property type="project" value="UniProtKB-KW"/>
</dbReference>
<dbReference type="InterPro" id="IPR001223">
    <property type="entry name" value="Glyco_hydro18_cat"/>
</dbReference>
<accession>A0A1V6T0V1</accession>
<dbReference type="GO" id="GO:0008843">
    <property type="term" value="F:endochitinase activity"/>
    <property type="evidence" value="ECO:0007669"/>
    <property type="project" value="UniProtKB-EC"/>
</dbReference>
<dbReference type="InterPro" id="IPR045321">
    <property type="entry name" value="Cts1-like"/>
</dbReference>
<evidence type="ECO:0000256" key="5">
    <source>
        <dbReference type="ARBA" id="ARBA00022475"/>
    </source>
</evidence>
<keyword evidence="6" id="KW-0134">Cell wall</keyword>
<feature type="compositionally biased region" description="Low complexity" evidence="21">
    <location>
        <begin position="498"/>
        <end position="541"/>
    </location>
</feature>
<evidence type="ECO:0000256" key="2">
    <source>
        <dbReference type="ARBA" id="ARBA00004191"/>
    </source>
</evidence>
<name>A0A1V6T0V1_9EURO</name>
<dbReference type="CDD" id="cd02877">
    <property type="entry name" value="GH18_hevamine_XipI_class_III"/>
    <property type="match status" value="1"/>
</dbReference>
<evidence type="ECO:0000256" key="3">
    <source>
        <dbReference type="ARBA" id="ARBA00004609"/>
    </source>
</evidence>
<feature type="compositionally biased region" description="Low complexity" evidence="21">
    <location>
        <begin position="567"/>
        <end position="646"/>
    </location>
</feature>
<dbReference type="GO" id="GO:0000272">
    <property type="term" value="P:polysaccharide catabolic process"/>
    <property type="evidence" value="ECO:0007669"/>
    <property type="project" value="UniProtKB-KW"/>
</dbReference>
<feature type="signal peptide" evidence="22">
    <location>
        <begin position="1"/>
        <end position="22"/>
    </location>
</feature>
<keyword evidence="25" id="KW-1185">Reference proteome</keyword>
<dbReference type="InterPro" id="IPR017853">
    <property type="entry name" value="GH"/>
</dbReference>
<feature type="compositionally biased region" description="Polar residues" evidence="21">
    <location>
        <begin position="542"/>
        <end position="565"/>
    </location>
</feature>
<evidence type="ECO:0000256" key="14">
    <source>
        <dbReference type="ARBA" id="ARBA00023277"/>
    </source>
</evidence>
<dbReference type="GO" id="GO:0098552">
    <property type="term" value="C:side of membrane"/>
    <property type="evidence" value="ECO:0007669"/>
    <property type="project" value="UniProtKB-KW"/>
</dbReference>
<dbReference type="PANTHER" id="PTHR45708:SF47">
    <property type="entry name" value="ENDOCHITINASE A"/>
    <property type="match status" value="1"/>
</dbReference>
<keyword evidence="7" id="KW-0336">GPI-anchor</keyword>